<dbReference type="PANTHER" id="PTHR34219:SF6">
    <property type="entry name" value="BLR3280 PROTEIN"/>
    <property type="match status" value="1"/>
</dbReference>
<feature type="transmembrane region" description="Helical" evidence="1">
    <location>
        <begin position="183"/>
        <end position="207"/>
    </location>
</feature>
<keyword evidence="1" id="KW-1133">Transmembrane helix</keyword>
<feature type="transmembrane region" description="Helical" evidence="1">
    <location>
        <begin position="138"/>
        <end position="162"/>
    </location>
</feature>
<protein>
    <submittedName>
        <fullName evidence="2">Uncharacterized protein</fullName>
    </submittedName>
</protein>
<comment type="caution">
    <text evidence="2">The sequence shown here is derived from an EMBL/GenBank/DDBJ whole genome shotgun (WGS) entry which is preliminary data.</text>
</comment>
<evidence type="ECO:0000313" key="3">
    <source>
        <dbReference type="Proteomes" id="UP000290172"/>
    </source>
</evidence>
<dbReference type="RefSeq" id="WP_128979964.1">
    <property type="nucleotide sequence ID" value="NZ_PDKJ01000004.1"/>
</dbReference>
<accession>A0A4Q0YGU7</accession>
<feature type="transmembrane region" description="Helical" evidence="1">
    <location>
        <begin position="418"/>
        <end position="439"/>
    </location>
</feature>
<feature type="transmembrane region" description="Helical" evidence="1">
    <location>
        <begin position="380"/>
        <end position="406"/>
    </location>
</feature>
<name>A0A4Q0YGU7_9BACT</name>
<keyword evidence="1" id="KW-0472">Membrane</keyword>
<dbReference type="Pfam" id="PF03929">
    <property type="entry name" value="PepSY_TM"/>
    <property type="match status" value="1"/>
</dbReference>
<evidence type="ECO:0000313" key="2">
    <source>
        <dbReference type="EMBL" id="RXJ68914.1"/>
    </source>
</evidence>
<dbReference type="Proteomes" id="UP000290172">
    <property type="component" value="Unassembled WGS sequence"/>
</dbReference>
<dbReference type="InterPro" id="IPR005625">
    <property type="entry name" value="PepSY-ass_TM"/>
</dbReference>
<proteinExistence type="predicted"/>
<feature type="transmembrane region" description="Helical" evidence="1">
    <location>
        <begin position="484"/>
        <end position="505"/>
    </location>
</feature>
<dbReference type="AlphaFoldDB" id="A0A4Q0YGU7"/>
<feature type="transmembrane region" description="Helical" evidence="1">
    <location>
        <begin position="12"/>
        <end position="36"/>
    </location>
</feature>
<feature type="transmembrane region" description="Helical" evidence="1">
    <location>
        <begin position="347"/>
        <end position="368"/>
    </location>
</feature>
<sequence>MKKRVFNIHKLIGINVLLFFFISLFFGIVTIFQPYISFWEDINKHITKVNIEDIDLNRCVEQVTKRTYIGEDGEKVSNNLIKINLPSKETKATNLIKVTNRPHFYLDPHTCKKIRGKSFEISQFFDKIHTGRIFNSTIFRIIFGFMSVAVVFLSLTGVFLIFKNNYRNGKTKSLKGFYAKYHRLLFLYTLPIVFMFGLTGALFNLGIYSSPFITNYLTNGETSNILKVEKNILVDKDLKVYTSTKKVKTLELSTLYFEAKKQFDNVSFYAIHIYNYDDINARVKFIGYEPDKLFISSMTNESYVVLSGTTGKVLDKKDATQGSFVEKAFDSIFYLHYLRTFTDIPKILFSFICFMFLIGLIYAMILWLERAKKDNFTFKVLKPFSFTIILGSMTSFSLLLATNWLLKGYTSFSLGSNLFFTQEFIFYLAYLFIFLLILIQKDLYKTSKLSLYLSAIFMLIAVISHNINSGFNLISLYKKELFEIFYTDISFILFAIALFLIAFKLKKEYFTFDKR</sequence>
<evidence type="ECO:0000256" key="1">
    <source>
        <dbReference type="SAM" id="Phobius"/>
    </source>
</evidence>
<gene>
    <name evidence="2" type="ORF">CRV08_05615</name>
</gene>
<dbReference type="PANTHER" id="PTHR34219">
    <property type="entry name" value="IRON-REGULATED INNER MEMBRANE PROTEIN-RELATED"/>
    <property type="match status" value="1"/>
</dbReference>
<dbReference type="EMBL" id="PDKJ01000004">
    <property type="protein sequence ID" value="RXJ68914.1"/>
    <property type="molecule type" value="Genomic_DNA"/>
</dbReference>
<keyword evidence="1" id="KW-0812">Transmembrane</keyword>
<reference evidence="2 3" key="1">
    <citation type="submission" date="2017-10" db="EMBL/GenBank/DDBJ databases">
        <title>Genomics of the genus Arcobacter.</title>
        <authorList>
            <person name="Perez-Cataluna A."/>
            <person name="Figueras M.J."/>
        </authorList>
    </citation>
    <scope>NUCLEOTIDE SEQUENCE [LARGE SCALE GENOMIC DNA]</scope>
    <source>
        <strain evidence="2 3">CECT 8993</strain>
    </source>
</reference>
<feature type="transmembrane region" description="Helical" evidence="1">
    <location>
        <begin position="451"/>
        <end position="472"/>
    </location>
</feature>
<organism evidence="2 3">
    <name type="scientific">Halarcobacter ebronensis</name>
    <dbReference type="NCBI Taxonomy" id="1462615"/>
    <lineage>
        <taxon>Bacteria</taxon>
        <taxon>Pseudomonadati</taxon>
        <taxon>Campylobacterota</taxon>
        <taxon>Epsilonproteobacteria</taxon>
        <taxon>Campylobacterales</taxon>
        <taxon>Arcobacteraceae</taxon>
        <taxon>Halarcobacter</taxon>
    </lineage>
</organism>